<evidence type="ECO:0000256" key="4">
    <source>
        <dbReference type="ARBA" id="ARBA00022679"/>
    </source>
</evidence>
<evidence type="ECO:0000256" key="5">
    <source>
        <dbReference type="ARBA" id="ARBA00022692"/>
    </source>
</evidence>
<dbReference type="GO" id="GO:0043048">
    <property type="term" value="P:dolichyl monophosphate biosynthetic process"/>
    <property type="evidence" value="ECO:0007669"/>
    <property type="project" value="TreeGrafter"/>
</dbReference>
<dbReference type="AlphaFoldDB" id="A0A9Q8LE20"/>
<evidence type="ECO:0000313" key="13">
    <source>
        <dbReference type="Proteomes" id="UP000756132"/>
    </source>
</evidence>
<feature type="compositionally biased region" description="Polar residues" evidence="10">
    <location>
        <begin position="89"/>
        <end position="100"/>
    </location>
</feature>
<gene>
    <name evidence="12" type="ORF">CLAFUR5_04802</name>
</gene>
<evidence type="ECO:0000256" key="10">
    <source>
        <dbReference type="SAM" id="MobiDB-lite"/>
    </source>
</evidence>
<feature type="transmembrane region" description="Helical" evidence="11">
    <location>
        <begin position="210"/>
        <end position="231"/>
    </location>
</feature>
<feature type="transmembrane region" description="Helical" evidence="11">
    <location>
        <begin position="823"/>
        <end position="842"/>
    </location>
</feature>
<evidence type="ECO:0000256" key="8">
    <source>
        <dbReference type="ARBA" id="ARBA00022989"/>
    </source>
</evidence>
<keyword evidence="7" id="KW-0256">Endoplasmic reticulum</keyword>
<feature type="compositionally biased region" description="Basic and acidic residues" evidence="10">
    <location>
        <begin position="43"/>
        <end position="53"/>
    </location>
</feature>
<dbReference type="GeneID" id="71984680"/>
<feature type="region of interest" description="Disordered" evidence="10">
    <location>
        <begin position="977"/>
        <end position="1009"/>
    </location>
</feature>
<feature type="transmembrane region" description="Helical" evidence="11">
    <location>
        <begin position="589"/>
        <end position="611"/>
    </location>
</feature>
<protein>
    <recommendedName>
        <fullName evidence="3">dolichol kinase</fullName>
        <ecNumber evidence="3">2.7.1.108</ecNumber>
    </recommendedName>
</protein>
<comment type="subcellular location">
    <subcellularLocation>
        <location evidence="1">Endoplasmic reticulum membrane</location>
        <topology evidence="1">Multi-pass membrane protein</topology>
    </subcellularLocation>
</comment>
<dbReference type="InterPro" id="IPR032974">
    <property type="entry name" value="Polypren_kinase"/>
</dbReference>
<evidence type="ECO:0000256" key="9">
    <source>
        <dbReference type="ARBA" id="ARBA00023136"/>
    </source>
</evidence>
<feature type="transmembrane region" description="Helical" evidence="11">
    <location>
        <begin position="310"/>
        <end position="328"/>
    </location>
</feature>
<name>A0A9Q8LE20_PASFU</name>
<evidence type="ECO:0000256" key="7">
    <source>
        <dbReference type="ARBA" id="ARBA00022824"/>
    </source>
</evidence>
<feature type="transmembrane region" description="Helical" evidence="11">
    <location>
        <begin position="185"/>
        <end position="204"/>
    </location>
</feature>
<keyword evidence="5 11" id="KW-0812">Transmembrane</keyword>
<accession>A0A9Q8LE20</accession>
<keyword evidence="13" id="KW-1185">Reference proteome</keyword>
<dbReference type="EMBL" id="CP090166">
    <property type="protein sequence ID" value="UJO15685.1"/>
    <property type="molecule type" value="Genomic_DNA"/>
</dbReference>
<evidence type="ECO:0000313" key="12">
    <source>
        <dbReference type="EMBL" id="UJO15685.1"/>
    </source>
</evidence>
<keyword evidence="6 12" id="KW-0418">Kinase</keyword>
<dbReference type="Proteomes" id="UP000756132">
    <property type="component" value="Chromosome 4"/>
</dbReference>
<organism evidence="12 13">
    <name type="scientific">Passalora fulva</name>
    <name type="common">Tomato leaf mold</name>
    <name type="synonym">Cladosporium fulvum</name>
    <dbReference type="NCBI Taxonomy" id="5499"/>
    <lineage>
        <taxon>Eukaryota</taxon>
        <taxon>Fungi</taxon>
        <taxon>Dikarya</taxon>
        <taxon>Ascomycota</taxon>
        <taxon>Pezizomycotina</taxon>
        <taxon>Dothideomycetes</taxon>
        <taxon>Dothideomycetidae</taxon>
        <taxon>Mycosphaerellales</taxon>
        <taxon>Mycosphaerellaceae</taxon>
        <taxon>Fulvia</taxon>
    </lineage>
</organism>
<dbReference type="KEGG" id="ffu:CLAFUR5_04802"/>
<feature type="transmembrane region" description="Helical" evidence="11">
    <location>
        <begin position="280"/>
        <end position="298"/>
    </location>
</feature>
<feature type="region of interest" description="Disordered" evidence="10">
    <location>
        <begin position="1"/>
        <end position="130"/>
    </location>
</feature>
<feature type="transmembrane region" description="Helical" evidence="11">
    <location>
        <begin position="727"/>
        <end position="749"/>
    </location>
</feature>
<keyword evidence="4" id="KW-0808">Transferase</keyword>
<reference evidence="12" key="2">
    <citation type="journal article" date="2022" name="Microb. Genom.">
        <title>A chromosome-scale genome assembly of the tomato pathogen Cladosporium fulvum reveals a compartmentalized genome architecture and the presence of a dispensable chromosome.</title>
        <authorList>
            <person name="Zaccaron A.Z."/>
            <person name="Chen L.H."/>
            <person name="Samaras A."/>
            <person name="Stergiopoulos I."/>
        </authorList>
    </citation>
    <scope>NUCLEOTIDE SEQUENCE</scope>
    <source>
        <strain evidence="12">Race5_Kim</strain>
    </source>
</reference>
<feature type="transmembrane region" description="Helical" evidence="11">
    <location>
        <begin position="402"/>
        <end position="422"/>
    </location>
</feature>
<feature type="compositionally biased region" description="Basic and acidic residues" evidence="10">
    <location>
        <begin position="63"/>
        <end position="72"/>
    </location>
</feature>
<sequence length="1198" mass="132223">MSAVQSLNQSDDSSDPTTTITGPDDLRRQFSRTPRPYLYSHDGLQREDGEAGGHEPGAGARHGLPEQERPVGEESGAATRRGKDWQRQPGHSSVASSESGTDADDERPNFVKALPPAGIRPRKGLKTGEQDEDALLTPSQLDEKERQVQGYFLRQTVDQEALKDEERKEREAVQKRRFAEFVRRLSEVALMGFILICVLCGAGAARTAWYWRRELLCVPVIIIGLVLAYPVKLSIVDTQATHNKLSERFRVPASFDPATVLYPPLIPVMVALLVGPKYPAVVLPNIILGLASLPQRLFPRSSRLGGFNALHWLVAIIPLIVSDNTLWFDKRRPPAPYQLKTSQGLSPETLVSLYPLHHALMIPLHYLTTTSLLISELHLLSAVLINLLLLAQSPQALVLKSCLWLGGVPLFLACGSLLHWNVTLARVPRWKLRRPGHTAEERRSLVDAVSDIISLQKATGAFSGSTGLESDADEDMPPRSIKQQLKRSMATMPKLNTAGLVMPSLNNVLETHSVAEAREFARSLLPSIVAAPWPRPRRNTVPVREPPSISDRQPEQPPVRRASSRRKLKSVNMLWCLQLTPEQAQRRKWIYAAATYFAIFLTIAIPVRMYIATKALHNQEPIGWALSYAFGHIDYFRIIVDTSYLQSWVPLPKPMGDWTKITVALPLHVDLIRETLGQANVRLLLIAYWAIVLLVGLLAVFSLTAFVEVDTRRKVFHGVMVAMLTPATFVDPCFVALALGLVLAVFLLLEVIRAGQVPPLGNAISRFVAPYVDGRDLRGPVVVSHIFLLIGCAVPLWFSLASMERSGGAPWHDFELANNRREVAMVAGVICVGMGDAAASLIGRRYGRHKWIWVGGKSIEGSAAFAVAVTIGLMAARAWQELGGWNGLSHDRIASGWPPTPQHFPTISIKINLTADIPLELVAASRNGGLDNLKPQELATISSIATQALLEGSKTLQPISPLPADFPEIVDKLKGRLGLTPQEKNPNKSQGGGEETGPLATTDGWNESEPYGPLAMGSLDPMRAVNYLETQAVWVHSVVSGLVIDREHWKAIADMVAADDLFERMEECLSKQHAGLRRKTQFFCCSHDPDPEHDEKGDMIYRVACRSFSLREHRSTPFSHAMTSLGAANFFCEADTYSRLVDGGAAVGDASYLRGMSRSRSRNGEICWRLKSDENVLEFAVVGHRRRGAEVPTDKLWG</sequence>
<proteinExistence type="inferred from homology"/>
<evidence type="ECO:0000256" key="6">
    <source>
        <dbReference type="ARBA" id="ARBA00022777"/>
    </source>
</evidence>
<comment type="similarity">
    <text evidence="2">Belongs to the polyprenol kinase family.</text>
</comment>
<feature type="transmembrane region" description="Helical" evidence="11">
    <location>
        <begin position="863"/>
        <end position="879"/>
    </location>
</feature>
<feature type="transmembrane region" description="Helical" evidence="11">
    <location>
        <begin position="364"/>
        <end position="390"/>
    </location>
</feature>
<dbReference type="EC" id="2.7.1.108" evidence="3"/>
<feature type="region of interest" description="Disordered" evidence="10">
    <location>
        <begin position="536"/>
        <end position="565"/>
    </location>
</feature>
<keyword evidence="8 11" id="KW-1133">Transmembrane helix</keyword>
<evidence type="ECO:0000256" key="2">
    <source>
        <dbReference type="ARBA" id="ARBA00010794"/>
    </source>
</evidence>
<dbReference type="GO" id="GO:0005789">
    <property type="term" value="C:endoplasmic reticulum membrane"/>
    <property type="evidence" value="ECO:0007669"/>
    <property type="project" value="UniProtKB-SubCell"/>
</dbReference>
<keyword evidence="9 11" id="KW-0472">Membrane</keyword>
<reference evidence="12" key="1">
    <citation type="submission" date="2021-12" db="EMBL/GenBank/DDBJ databases">
        <authorList>
            <person name="Zaccaron A."/>
            <person name="Stergiopoulos I."/>
        </authorList>
    </citation>
    <scope>NUCLEOTIDE SEQUENCE</scope>
    <source>
        <strain evidence="12">Race5_Kim</strain>
    </source>
</reference>
<feature type="transmembrane region" description="Helical" evidence="11">
    <location>
        <begin position="781"/>
        <end position="803"/>
    </location>
</feature>
<evidence type="ECO:0000256" key="1">
    <source>
        <dbReference type="ARBA" id="ARBA00004477"/>
    </source>
</evidence>
<dbReference type="OrthoDB" id="377083at2759"/>
<feature type="transmembrane region" description="Helical" evidence="11">
    <location>
        <begin position="683"/>
        <end position="707"/>
    </location>
</feature>
<dbReference type="PANTHER" id="PTHR13205">
    <property type="entry name" value="TRANSMEMBRANE PROTEIN 15-RELATED"/>
    <property type="match status" value="1"/>
</dbReference>
<dbReference type="RefSeq" id="XP_047760051.1">
    <property type="nucleotide sequence ID" value="XM_047903950.1"/>
</dbReference>
<evidence type="ECO:0000256" key="11">
    <source>
        <dbReference type="SAM" id="Phobius"/>
    </source>
</evidence>
<dbReference type="GO" id="GO:0004168">
    <property type="term" value="F:dolichol kinase activity"/>
    <property type="evidence" value="ECO:0007669"/>
    <property type="project" value="UniProtKB-EC"/>
</dbReference>
<evidence type="ECO:0000256" key="3">
    <source>
        <dbReference type="ARBA" id="ARBA00012132"/>
    </source>
</evidence>
<dbReference type="PANTHER" id="PTHR13205:SF15">
    <property type="entry name" value="DOLICHOL KINASE"/>
    <property type="match status" value="1"/>
</dbReference>